<dbReference type="CDD" id="cd02909">
    <property type="entry name" value="cupin_pirin_N"/>
    <property type="match status" value="1"/>
</dbReference>
<dbReference type="SUPFAM" id="SSF51182">
    <property type="entry name" value="RmlC-like cupins"/>
    <property type="match status" value="1"/>
</dbReference>
<dbReference type="AlphaFoldDB" id="A0A3E0WHU7"/>
<dbReference type="InterPro" id="IPR011051">
    <property type="entry name" value="RmlC_Cupin_sf"/>
</dbReference>
<dbReference type="Pfam" id="PF05726">
    <property type="entry name" value="Pirin_C"/>
    <property type="match status" value="1"/>
</dbReference>
<organism evidence="6 7">
    <name type="scientific">Alkalilimnicola ehrlichii</name>
    <dbReference type="NCBI Taxonomy" id="351052"/>
    <lineage>
        <taxon>Bacteria</taxon>
        <taxon>Pseudomonadati</taxon>
        <taxon>Pseudomonadota</taxon>
        <taxon>Gammaproteobacteria</taxon>
        <taxon>Chromatiales</taxon>
        <taxon>Ectothiorhodospiraceae</taxon>
        <taxon>Alkalilimnicola</taxon>
    </lineage>
</organism>
<dbReference type="Proteomes" id="UP000256763">
    <property type="component" value="Unassembled WGS sequence"/>
</dbReference>
<feature type="domain" description="Pirin C-terminal" evidence="5">
    <location>
        <begin position="190"/>
        <end position="290"/>
    </location>
</feature>
<evidence type="ECO:0000256" key="2">
    <source>
        <dbReference type="PIRSR" id="PIRSR006232-1"/>
    </source>
</evidence>
<feature type="binding site" evidence="2">
    <location>
        <position position="115"/>
    </location>
    <ligand>
        <name>Fe cation</name>
        <dbReference type="ChEBI" id="CHEBI:24875"/>
    </ligand>
</feature>
<protein>
    <recommendedName>
        <fullName evidence="8">Pirin family protein</fullName>
    </recommendedName>
</protein>
<dbReference type="CDD" id="cd02247">
    <property type="entry name" value="cupin_pirin_C"/>
    <property type="match status" value="1"/>
</dbReference>
<comment type="cofactor">
    <cofactor evidence="2">
        <name>Fe cation</name>
        <dbReference type="ChEBI" id="CHEBI:24875"/>
    </cofactor>
    <text evidence="2">Binds 1 Fe cation per subunit.</text>
</comment>
<dbReference type="InterPro" id="IPR003829">
    <property type="entry name" value="Pirin_N_dom"/>
</dbReference>
<keyword evidence="2" id="KW-0479">Metal-binding</keyword>
<evidence type="ECO:0000259" key="5">
    <source>
        <dbReference type="Pfam" id="PF05726"/>
    </source>
</evidence>
<keyword evidence="7" id="KW-1185">Reference proteome</keyword>
<dbReference type="GO" id="GO:0046872">
    <property type="term" value="F:metal ion binding"/>
    <property type="evidence" value="ECO:0007669"/>
    <property type="project" value="UniProtKB-KW"/>
</dbReference>
<name>A0A3E0WHU7_9GAMM</name>
<evidence type="ECO:0000259" key="4">
    <source>
        <dbReference type="Pfam" id="PF02678"/>
    </source>
</evidence>
<dbReference type="InterPro" id="IPR012093">
    <property type="entry name" value="Pirin"/>
</dbReference>
<feature type="binding site" evidence="2">
    <location>
        <position position="71"/>
    </location>
    <ligand>
        <name>Fe cation</name>
        <dbReference type="ChEBI" id="CHEBI:24875"/>
    </ligand>
</feature>
<feature type="binding site" evidence="2">
    <location>
        <position position="117"/>
    </location>
    <ligand>
        <name>Fe cation</name>
        <dbReference type="ChEBI" id="CHEBI:24875"/>
    </ligand>
</feature>
<accession>A0A3E0WHU7</accession>
<evidence type="ECO:0000256" key="1">
    <source>
        <dbReference type="ARBA" id="ARBA00008416"/>
    </source>
</evidence>
<reference evidence="7" key="1">
    <citation type="submission" date="2017-05" db="EMBL/GenBank/DDBJ databases">
        <authorList>
            <person name="Sharma S."/>
            <person name="Sidhu C."/>
            <person name="Pinnaka A.K."/>
        </authorList>
    </citation>
    <scope>NUCLEOTIDE SEQUENCE [LARGE SCALE GENOMIC DNA]</scope>
    <source>
        <strain evidence="7">AK93</strain>
    </source>
</reference>
<feature type="domain" description="Pirin N-terminal" evidence="4">
    <location>
        <begin position="32"/>
        <end position="137"/>
    </location>
</feature>
<evidence type="ECO:0000256" key="3">
    <source>
        <dbReference type="RuleBase" id="RU003457"/>
    </source>
</evidence>
<sequence length="314" mass="34714">MSRRSVSATSPSDSRYVDTVIAPRQSDLGGGFQVSRLLPSRKRRMVGPFVFLDQMGPTIIQPGQGLDVLPHPHIGLATVTYLFDGELVHRDSLGTVQTIKPGELNWMSAGRGIAHSERTPASLRRVEHRLFGIQAWVALPRAYEESEPAFAHYAVGALPVYEQSGMRLRLIAGSWQGLRSPARTCSDSVYADIALAVDARYDVPPEHEEQAIYLVEGKLVLPDGKVYESGHLLVLKPQISVTLQALEGDARLLLLGGQAFPEQRHIWWNFVSSSKSRIEQAKGDWKAGRFPRVAEETERLALPGDKQATTVNYP</sequence>
<evidence type="ECO:0000313" key="6">
    <source>
        <dbReference type="EMBL" id="RFA32550.1"/>
    </source>
</evidence>
<keyword evidence="2" id="KW-0408">Iron</keyword>
<evidence type="ECO:0000313" key="7">
    <source>
        <dbReference type="Proteomes" id="UP000256763"/>
    </source>
</evidence>
<feature type="binding site" evidence="2">
    <location>
        <position position="73"/>
    </location>
    <ligand>
        <name>Fe cation</name>
        <dbReference type="ChEBI" id="CHEBI:24875"/>
    </ligand>
</feature>
<dbReference type="PIRSF" id="PIRSF006232">
    <property type="entry name" value="Pirin"/>
    <property type="match status" value="1"/>
</dbReference>
<dbReference type="OrthoDB" id="9780903at2"/>
<dbReference type="EMBL" id="NFZW01000028">
    <property type="protein sequence ID" value="RFA32550.1"/>
    <property type="molecule type" value="Genomic_DNA"/>
</dbReference>
<proteinExistence type="inferred from homology"/>
<dbReference type="InterPro" id="IPR008778">
    <property type="entry name" value="Pirin_C_dom"/>
</dbReference>
<dbReference type="PANTHER" id="PTHR13903:SF8">
    <property type="entry name" value="PIRIN"/>
    <property type="match status" value="1"/>
</dbReference>
<dbReference type="PANTHER" id="PTHR13903">
    <property type="entry name" value="PIRIN-RELATED"/>
    <property type="match status" value="1"/>
</dbReference>
<dbReference type="InterPro" id="IPR014710">
    <property type="entry name" value="RmlC-like_jellyroll"/>
</dbReference>
<comment type="caution">
    <text evidence="6">The sequence shown here is derived from an EMBL/GenBank/DDBJ whole genome shotgun (WGS) entry which is preliminary data.</text>
</comment>
<dbReference type="Gene3D" id="2.60.120.10">
    <property type="entry name" value="Jelly Rolls"/>
    <property type="match status" value="2"/>
</dbReference>
<gene>
    <name evidence="6" type="ORF">CAL65_19520</name>
</gene>
<evidence type="ECO:0008006" key="8">
    <source>
        <dbReference type="Google" id="ProtNLM"/>
    </source>
</evidence>
<dbReference type="Pfam" id="PF02678">
    <property type="entry name" value="Pirin"/>
    <property type="match status" value="1"/>
</dbReference>
<dbReference type="RefSeq" id="WP_116303810.1">
    <property type="nucleotide sequence ID" value="NZ_NFZV01000029.1"/>
</dbReference>
<comment type="similarity">
    <text evidence="1 3">Belongs to the pirin family.</text>
</comment>